<dbReference type="AlphaFoldDB" id="A0A3D9SWS4"/>
<dbReference type="EMBL" id="QTTT01000001">
    <property type="protein sequence ID" value="REF00400.1"/>
    <property type="molecule type" value="Genomic_DNA"/>
</dbReference>
<sequence>MAPTDARVTDHAFLKALDGDAYYPDHLVAKGKAILLTLCERIETERPPDLETLYALTRVATEAFNALDEELWAAGSEIETFAREVISEDFWFVASTYGFPEADLEALVAARDW</sequence>
<dbReference type="Proteomes" id="UP000256661">
    <property type="component" value="Unassembled WGS sequence"/>
</dbReference>
<evidence type="ECO:0000313" key="1">
    <source>
        <dbReference type="EMBL" id="REF00400.1"/>
    </source>
</evidence>
<proteinExistence type="predicted"/>
<dbReference type="OrthoDB" id="8795357at2"/>
<reference evidence="1 2" key="1">
    <citation type="submission" date="2018-08" db="EMBL/GenBank/DDBJ databases">
        <title>Sequencing the genomes of 1000 actinobacteria strains.</title>
        <authorList>
            <person name="Klenk H.-P."/>
        </authorList>
    </citation>
    <scope>NUCLEOTIDE SEQUENCE [LARGE SCALE GENOMIC DNA]</scope>
    <source>
        <strain evidence="1 2">DSM 43927</strain>
    </source>
</reference>
<evidence type="ECO:0000313" key="2">
    <source>
        <dbReference type="Proteomes" id="UP000256661"/>
    </source>
</evidence>
<gene>
    <name evidence="1" type="ORF">DFJ69_5935</name>
</gene>
<keyword evidence="2" id="KW-1185">Reference proteome</keyword>
<name>A0A3D9SWS4_9ACTN</name>
<comment type="caution">
    <text evidence="1">The sequence shown here is derived from an EMBL/GenBank/DDBJ whole genome shotgun (WGS) entry which is preliminary data.</text>
</comment>
<dbReference type="RefSeq" id="WP_116025558.1">
    <property type="nucleotide sequence ID" value="NZ_QTTT01000001.1"/>
</dbReference>
<dbReference type="Pfam" id="PF18977">
    <property type="entry name" value="DUF5713"/>
    <property type="match status" value="1"/>
</dbReference>
<accession>A0A3D9SWS4</accession>
<organism evidence="1 2">
    <name type="scientific">Thermomonospora umbrina</name>
    <dbReference type="NCBI Taxonomy" id="111806"/>
    <lineage>
        <taxon>Bacteria</taxon>
        <taxon>Bacillati</taxon>
        <taxon>Actinomycetota</taxon>
        <taxon>Actinomycetes</taxon>
        <taxon>Streptosporangiales</taxon>
        <taxon>Thermomonosporaceae</taxon>
        <taxon>Thermomonospora</taxon>
    </lineage>
</organism>
<dbReference type="InterPro" id="IPR043767">
    <property type="entry name" value="DUF5713"/>
</dbReference>
<protein>
    <submittedName>
        <fullName evidence="1">Uncharacterized protein</fullName>
    </submittedName>
</protein>